<dbReference type="GO" id="GO:0004497">
    <property type="term" value="F:monooxygenase activity"/>
    <property type="evidence" value="ECO:0007669"/>
    <property type="project" value="UniProtKB-KW"/>
</dbReference>
<dbReference type="InterPro" id="IPR047146">
    <property type="entry name" value="Cyt_P450_E_CYP52_fungi"/>
</dbReference>
<dbReference type="EMBL" id="NHTK01001041">
    <property type="protein sequence ID" value="PPR03654.1"/>
    <property type="molecule type" value="Genomic_DNA"/>
</dbReference>
<keyword evidence="4 8" id="KW-0479">Metal-binding</keyword>
<gene>
    <name evidence="11" type="ORF">CVT24_007768</name>
</gene>
<keyword evidence="5 9" id="KW-0560">Oxidoreductase</keyword>
<dbReference type="InParanoid" id="A0A409YM40"/>
<dbReference type="Pfam" id="PF00067">
    <property type="entry name" value="p450"/>
    <property type="match status" value="1"/>
</dbReference>
<name>A0A409YM40_9AGAR</name>
<evidence type="ECO:0000256" key="4">
    <source>
        <dbReference type="ARBA" id="ARBA00022723"/>
    </source>
</evidence>
<evidence type="ECO:0000256" key="6">
    <source>
        <dbReference type="ARBA" id="ARBA00023004"/>
    </source>
</evidence>
<dbReference type="GO" id="GO:0005506">
    <property type="term" value="F:iron ion binding"/>
    <property type="evidence" value="ECO:0007669"/>
    <property type="project" value="InterPro"/>
</dbReference>
<dbReference type="GO" id="GO:0020037">
    <property type="term" value="F:heme binding"/>
    <property type="evidence" value="ECO:0007669"/>
    <property type="project" value="InterPro"/>
</dbReference>
<dbReference type="SUPFAM" id="SSF48264">
    <property type="entry name" value="Cytochrome P450"/>
    <property type="match status" value="1"/>
</dbReference>
<organism evidence="11 12">
    <name type="scientific">Panaeolus cyanescens</name>
    <dbReference type="NCBI Taxonomy" id="181874"/>
    <lineage>
        <taxon>Eukaryota</taxon>
        <taxon>Fungi</taxon>
        <taxon>Dikarya</taxon>
        <taxon>Basidiomycota</taxon>
        <taxon>Agaricomycotina</taxon>
        <taxon>Agaricomycetes</taxon>
        <taxon>Agaricomycetidae</taxon>
        <taxon>Agaricales</taxon>
        <taxon>Agaricineae</taxon>
        <taxon>Galeropsidaceae</taxon>
        <taxon>Panaeolus</taxon>
    </lineage>
</organism>
<protein>
    <recommendedName>
        <fullName evidence="13">Cytochrome P450</fullName>
    </recommendedName>
</protein>
<dbReference type="PRINTS" id="PR00385">
    <property type="entry name" value="P450"/>
</dbReference>
<evidence type="ECO:0000256" key="2">
    <source>
        <dbReference type="ARBA" id="ARBA00010617"/>
    </source>
</evidence>
<dbReference type="Gene3D" id="1.10.630.10">
    <property type="entry name" value="Cytochrome P450"/>
    <property type="match status" value="1"/>
</dbReference>
<dbReference type="InterPro" id="IPR001128">
    <property type="entry name" value="Cyt_P450"/>
</dbReference>
<evidence type="ECO:0000256" key="10">
    <source>
        <dbReference type="SAM" id="MobiDB-lite"/>
    </source>
</evidence>
<dbReference type="CDD" id="cd11063">
    <property type="entry name" value="CYP52"/>
    <property type="match status" value="1"/>
</dbReference>
<evidence type="ECO:0000256" key="9">
    <source>
        <dbReference type="RuleBase" id="RU000461"/>
    </source>
</evidence>
<dbReference type="Proteomes" id="UP000284842">
    <property type="component" value="Unassembled WGS sequence"/>
</dbReference>
<dbReference type="GO" id="GO:0016705">
    <property type="term" value="F:oxidoreductase activity, acting on paired donors, with incorporation or reduction of molecular oxygen"/>
    <property type="evidence" value="ECO:0007669"/>
    <property type="project" value="InterPro"/>
</dbReference>
<evidence type="ECO:0000256" key="7">
    <source>
        <dbReference type="ARBA" id="ARBA00023033"/>
    </source>
</evidence>
<dbReference type="PROSITE" id="PS00086">
    <property type="entry name" value="CYTOCHROME_P450"/>
    <property type="match status" value="1"/>
</dbReference>
<dbReference type="InterPro" id="IPR017972">
    <property type="entry name" value="Cyt_P450_CS"/>
</dbReference>
<dbReference type="PRINTS" id="PR00463">
    <property type="entry name" value="EP450I"/>
</dbReference>
<comment type="similarity">
    <text evidence="2 9">Belongs to the cytochrome P450 family.</text>
</comment>
<evidence type="ECO:0000256" key="3">
    <source>
        <dbReference type="ARBA" id="ARBA00022617"/>
    </source>
</evidence>
<keyword evidence="6 8" id="KW-0408">Iron</keyword>
<evidence type="ECO:0000256" key="5">
    <source>
        <dbReference type="ARBA" id="ARBA00023002"/>
    </source>
</evidence>
<dbReference type="PANTHER" id="PTHR24287">
    <property type="entry name" value="P450, PUTATIVE (EUROFUNG)-RELATED"/>
    <property type="match status" value="1"/>
</dbReference>
<proteinExistence type="inferred from homology"/>
<evidence type="ECO:0000313" key="11">
    <source>
        <dbReference type="EMBL" id="PPR03654.1"/>
    </source>
</evidence>
<keyword evidence="3 8" id="KW-0349">Heme</keyword>
<feature type="binding site" description="axial binding residue" evidence="8">
    <location>
        <position position="530"/>
    </location>
    <ligand>
        <name>heme</name>
        <dbReference type="ChEBI" id="CHEBI:30413"/>
    </ligand>
    <ligandPart>
        <name>Fe</name>
        <dbReference type="ChEBI" id="CHEBI:18248"/>
    </ligandPart>
</feature>
<keyword evidence="7 9" id="KW-0503">Monooxygenase</keyword>
<evidence type="ECO:0008006" key="13">
    <source>
        <dbReference type="Google" id="ProtNLM"/>
    </source>
</evidence>
<evidence type="ECO:0000256" key="8">
    <source>
        <dbReference type="PIRSR" id="PIRSR602401-1"/>
    </source>
</evidence>
<dbReference type="STRING" id="181874.A0A409YM40"/>
<accession>A0A409YM40</accession>
<keyword evidence="12" id="KW-1185">Reference proteome</keyword>
<evidence type="ECO:0000313" key="12">
    <source>
        <dbReference type="Proteomes" id="UP000284842"/>
    </source>
</evidence>
<sequence>MPLPPGPVYLLQRLPSLVGPPAAVLIADKLLKASDYELPVDIPDWAVGLACVLSLPITLFLKVQYKRWKIRREAAAHGAVLPPEIKDKWLGGVGLLAATLKEFKTGYPGDVFVDWVKEYGNTFNFVIFWESRYFTCEPDYIKAILATKFDSYEKGSAFQAQMNAVLGTGVFNSDGEMWKFHRAMTRPFFSKDRISHFDIFDRHAADALNQLSARLNEGYAVDIQDLASRFTMDSATEFLFGHDVRSLSAGLPYPSNSSLYNSVTLHPSNVSHPANLFSRAFDEAQRLTALRVRRGENWPLLEFWKDGVKEAMTVVNAFIDPILKNALDRKKALQQEGKFTGGGKEGNLADREVKEGETLLDHLINYTDDENVLHDEVLNILLAGRDTTTNSITYSVYMLSKHPKVLRRLRQEVLEKVGPTRRPTFEDMKDMKYLRAVINETLRLYPAVPFNIRTTSKPVVLPGKRGSPPLYIPAGSKSPYSVFLMHRREDLWGPDAHHFDPDRFLDSRVKTYLTPNPFIFLPFNAGPRICLGQQFAYHETSFFLIRLLQRFRDIRHVEEAQPEGSIPPQAWVESDGDRTTKGRDRIRMKSYLTMSVVGGCWVTMTEATAADNDMDAAPSNSTA</sequence>
<feature type="region of interest" description="Disordered" evidence="10">
    <location>
        <begin position="559"/>
        <end position="580"/>
    </location>
</feature>
<evidence type="ECO:0000256" key="1">
    <source>
        <dbReference type="ARBA" id="ARBA00001971"/>
    </source>
</evidence>
<comment type="caution">
    <text evidence="11">The sequence shown here is derived from an EMBL/GenBank/DDBJ whole genome shotgun (WGS) entry which is preliminary data.</text>
</comment>
<dbReference type="AlphaFoldDB" id="A0A409YM40"/>
<comment type="cofactor">
    <cofactor evidence="1 8">
        <name>heme</name>
        <dbReference type="ChEBI" id="CHEBI:30413"/>
    </cofactor>
</comment>
<reference evidence="11 12" key="1">
    <citation type="journal article" date="2018" name="Evol. Lett.">
        <title>Horizontal gene cluster transfer increased hallucinogenic mushroom diversity.</title>
        <authorList>
            <person name="Reynolds H.T."/>
            <person name="Vijayakumar V."/>
            <person name="Gluck-Thaler E."/>
            <person name="Korotkin H.B."/>
            <person name="Matheny P.B."/>
            <person name="Slot J.C."/>
        </authorList>
    </citation>
    <scope>NUCLEOTIDE SEQUENCE [LARGE SCALE GENOMIC DNA]</scope>
    <source>
        <strain evidence="11 12">2629</strain>
    </source>
</reference>
<dbReference type="OrthoDB" id="1470350at2759"/>
<dbReference type="PANTHER" id="PTHR24287:SF1">
    <property type="entry name" value="P450, PUTATIVE (EUROFUNG)-RELATED"/>
    <property type="match status" value="1"/>
</dbReference>
<dbReference type="InterPro" id="IPR036396">
    <property type="entry name" value="Cyt_P450_sf"/>
</dbReference>
<dbReference type="InterPro" id="IPR002401">
    <property type="entry name" value="Cyt_P450_E_grp-I"/>
</dbReference>